<evidence type="ECO:0000313" key="2">
    <source>
        <dbReference type="EMBL" id="UNZ00681.1"/>
    </source>
</evidence>
<feature type="compositionally biased region" description="Low complexity" evidence="1">
    <location>
        <begin position="169"/>
        <end position="181"/>
    </location>
</feature>
<accession>A0ABY3YRY4</accession>
<evidence type="ECO:0000313" key="3">
    <source>
        <dbReference type="Proteomes" id="UP000829494"/>
    </source>
</evidence>
<gene>
    <name evidence="2" type="ORF">SRIMR7_00845</name>
</gene>
<reference evidence="2 3" key="1">
    <citation type="submission" date="2022-03" db="EMBL/GenBank/DDBJ databases">
        <title>Complete genome of Streptomyces rimosus ssp. rimosus R7 (=ATCC 10970).</title>
        <authorList>
            <person name="Beganovic S."/>
            <person name="Ruckert C."/>
            <person name="Busche T."/>
            <person name="Kalinowski J."/>
            <person name="Wittmann C."/>
        </authorList>
    </citation>
    <scope>NUCLEOTIDE SEQUENCE [LARGE SCALE GENOMIC DNA]</scope>
    <source>
        <strain evidence="2 3">R7</strain>
    </source>
</reference>
<protein>
    <submittedName>
        <fullName evidence="2">Uncharacterized protein</fullName>
    </submittedName>
</protein>
<keyword evidence="3" id="KW-1185">Reference proteome</keyword>
<feature type="region of interest" description="Disordered" evidence="1">
    <location>
        <begin position="169"/>
        <end position="194"/>
    </location>
</feature>
<name>A0ABY3YRY4_STRRM</name>
<feature type="region of interest" description="Disordered" evidence="1">
    <location>
        <begin position="28"/>
        <end position="53"/>
    </location>
</feature>
<proteinExistence type="predicted"/>
<dbReference type="RefSeq" id="WP_003980272.1">
    <property type="nucleotide sequence ID" value="NZ_CP043497.1"/>
</dbReference>
<dbReference type="Proteomes" id="UP000829494">
    <property type="component" value="Chromosome"/>
</dbReference>
<dbReference type="GeneID" id="66860240"/>
<organism evidence="2 3">
    <name type="scientific">Streptomyces rimosus subsp. rimosus</name>
    <dbReference type="NCBI Taxonomy" id="132474"/>
    <lineage>
        <taxon>Bacteria</taxon>
        <taxon>Bacillati</taxon>
        <taxon>Actinomycetota</taxon>
        <taxon>Actinomycetes</taxon>
        <taxon>Kitasatosporales</taxon>
        <taxon>Streptomycetaceae</taxon>
        <taxon>Streptomyces</taxon>
    </lineage>
</organism>
<dbReference type="EMBL" id="CP094298">
    <property type="protein sequence ID" value="UNZ00681.1"/>
    <property type="molecule type" value="Genomic_DNA"/>
</dbReference>
<sequence length="194" mass="20256">MTQSIDLEELAFVAAVMERAHRLLVAEEKKLPPRTADGDEGPGSPHQTLLGAGELTRGADDAVRRIALAIGYACAGLHAHALRATKSAHISPRSVPGGTDRMARPLTSGTIEALKLVRQVSDFFGEGLRENIDKALAARTATWPPADWTHYEEQRAKSAATAVSATHTAATSAAATPPAVSGCRAVSGSSVADQ</sequence>
<evidence type="ECO:0000256" key="1">
    <source>
        <dbReference type="SAM" id="MobiDB-lite"/>
    </source>
</evidence>